<dbReference type="AlphaFoldDB" id="A0AA43TXP1"/>
<dbReference type="Proteomes" id="UP001161017">
    <property type="component" value="Unassembled WGS sequence"/>
</dbReference>
<dbReference type="GO" id="GO:0009277">
    <property type="term" value="C:fungal-type cell wall"/>
    <property type="evidence" value="ECO:0007669"/>
    <property type="project" value="TreeGrafter"/>
</dbReference>
<evidence type="ECO:0000313" key="5">
    <source>
        <dbReference type="Proteomes" id="UP001161017"/>
    </source>
</evidence>
<dbReference type="PANTHER" id="PTHR34154">
    <property type="entry name" value="ALKALI-SENSITIVE LINKAGE PROTEIN 1"/>
    <property type="match status" value="1"/>
</dbReference>
<keyword evidence="2" id="KW-0732">Signal</keyword>
<dbReference type="Pfam" id="PF11790">
    <property type="entry name" value="Glyco_hydro_cc"/>
    <property type="match status" value="1"/>
</dbReference>
<dbReference type="InterPro" id="IPR024655">
    <property type="entry name" value="Asl1_glyco_hydro_catalytic"/>
</dbReference>
<evidence type="ECO:0000256" key="2">
    <source>
        <dbReference type="SAM" id="SignalP"/>
    </source>
</evidence>
<dbReference type="SUPFAM" id="SSF51445">
    <property type="entry name" value="(Trans)glycosidases"/>
    <property type="match status" value="1"/>
</dbReference>
<comment type="caution">
    <text evidence="4">The sequence shown here is derived from an EMBL/GenBank/DDBJ whole genome shotgun (WGS) entry which is preliminary data.</text>
</comment>
<feature type="signal peptide" evidence="2">
    <location>
        <begin position="1"/>
        <end position="19"/>
    </location>
</feature>
<feature type="domain" description="Asl1-like glycosyl hydrolase catalytic" evidence="3">
    <location>
        <begin position="215"/>
        <end position="401"/>
    </location>
</feature>
<name>A0AA43TXP1_9LECA</name>
<feature type="compositionally biased region" description="Low complexity" evidence="1">
    <location>
        <begin position="75"/>
        <end position="114"/>
    </location>
</feature>
<evidence type="ECO:0000313" key="4">
    <source>
        <dbReference type="EMBL" id="MDI1490215.1"/>
    </source>
</evidence>
<dbReference type="PANTHER" id="PTHR34154:SF3">
    <property type="entry name" value="ALKALI-SENSITIVE LINKAGE PROTEIN 1"/>
    <property type="match status" value="1"/>
</dbReference>
<feature type="region of interest" description="Disordered" evidence="1">
    <location>
        <begin position="20"/>
        <end position="46"/>
    </location>
</feature>
<proteinExistence type="predicted"/>
<feature type="chain" id="PRO_5041280811" description="Asl1-like glycosyl hydrolase catalytic domain-containing protein" evidence="2">
    <location>
        <begin position="20"/>
        <end position="407"/>
    </location>
</feature>
<accession>A0AA43TXP1</accession>
<dbReference type="Gene3D" id="3.20.20.80">
    <property type="entry name" value="Glycosidases"/>
    <property type="match status" value="1"/>
</dbReference>
<gene>
    <name evidence="4" type="ORF">OHK93_001415</name>
</gene>
<protein>
    <recommendedName>
        <fullName evidence="3">Asl1-like glycosyl hydrolase catalytic domain-containing protein</fullName>
    </recommendedName>
</protein>
<sequence length="407" mass="41984">MKLSLFSAALFLLAAGSEANPLAKPGSAYRHHRSKRQDTCVVRSTNKTIKAVPAGKSGAGAGSTTPLKIAQSVVGTGSTTPGTGSTTPSTGSTTPETNSTTSSTGSTTPGTGSTTPGGNGTASSANAEAEPATGDTGGFCNTVFNTGAPKMSGWPTTWSTLESHGVHDWIGFALNPLDETETYNTGAGAAVTTPDLNAHQTHVLMDGRYINDSITLLKTNPPNYLELYNEPDYSFQGFTPLTDPGPAASQLAPLFAMPHPDTTYISPALADAGSSWLDQFFAACNGCLDQIPIIAMHIYSPVVQTVIDKINAVHSKSGLGTKDIWITELSPASSDCTLDSGGVIDWMNTLIGRIHKETPFVTKIFWNCGEHGGGADGLAGGSCNPSLTNDDGSATSLLDAYGKVCGS</sequence>
<dbReference type="EMBL" id="JAPUFD010000011">
    <property type="protein sequence ID" value="MDI1490215.1"/>
    <property type="molecule type" value="Genomic_DNA"/>
</dbReference>
<dbReference type="InterPro" id="IPR017853">
    <property type="entry name" value="GH"/>
</dbReference>
<dbReference type="GO" id="GO:0071966">
    <property type="term" value="P:fungal-type cell wall polysaccharide metabolic process"/>
    <property type="evidence" value="ECO:0007669"/>
    <property type="project" value="TreeGrafter"/>
</dbReference>
<evidence type="ECO:0000259" key="3">
    <source>
        <dbReference type="Pfam" id="PF11790"/>
    </source>
</evidence>
<evidence type="ECO:0000256" key="1">
    <source>
        <dbReference type="SAM" id="MobiDB-lite"/>
    </source>
</evidence>
<feature type="region of interest" description="Disordered" evidence="1">
    <location>
        <begin position="73"/>
        <end position="138"/>
    </location>
</feature>
<dbReference type="InterPro" id="IPR053183">
    <property type="entry name" value="ASL1"/>
</dbReference>
<keyword evidence="5" id="KW-1185">Reference proteome</keyword>
<reference evidence="4" key="1">
    <citation type="journal article" date="2023" name="Genome Biol. Evol.">
        <title>First Whole Genome Sequence and Flow Cytometry Genome Size Data for the Lichen-Forming Fungus Ramalina farinacea (Ascomycota).</title>
        <authorList>
            <person name="Llewellyn T."/>
            <person name="Mian S."/>
            <person name="Hill R."/>
            <person name="Leitch I.J."/>
            <person name="Gaya E."/>
        </authorList>
    </citation>
    <scope>NUCLEOTIDE SEQUENCE</scope>
    <source>
        <strain evidence="4">LIQ254RAFAR</strain>
    </source>
</reference>
<organism evidence="4 5">
    <name type="scientific">Ramalina farinacea</name>
    <dbReference type="NCBI Taxonomy" id="258253"/>
    <lineage>
        <taxon>Eukaryota</taxon>
        <taxon>Fungi</taxon>
        <taxon>Dikarya</taxon>
        <taxon>Ascomycota</taxon>
        <taxon>Pezizomycotina</taxon>
        <taxon>Lecanoromycetes</taxon>
        <taxon>OSLEUM clade</taxon>
        <taxon>Lecanoromycetidae</taxon>
        <taxon>Lecanorales</taxon>
        <taxon>Lecanorineae</taxon>
        <taxon>Ramalinaceae</taxon>
        <taxon>Ramalina</taxon>
    </lineage>
</organism>